<keyword evidence="1" id="KW-0808">Transferase</keyword>
<dbReference type="EMBL" id="VFRP01000050">
    <property type="protein sequence ID" value="TPE46461.1"/>
    <property type="molecule type" value="Genomic_DNA"/>
</dbReference>
<dbReference type="AlphaFoldDB" id="A0A501WH71"/>
<dbReference type="InterPro" id="IPR002213">
    <property type="entry name" value="UDP_glucos_trans"/>
</dbReference>
<sequence>MARIVLCLPALSSHAAVHGVLARELARRGHDCRFVGAGGLTEYARREDVALETLGFDEMDMRSAGLWRVLRATARATRDWIERGPDALARLAPDLVVADQAEPGASLAAEAAGLPRVTMAVALPLDRDEAIPPPFVGWPMLEGDRGRRRNRGGWRVADALMTPQSRALAAGCRAHGLPVRARLSDWISPELDLRQWVPALDFPHDPGAGARPVGPLRDGEAGGVDLPDDLSETLSDDGRPLVFASLGTLQGGRAGLFRAIAGAAEDLGVRLLLAHAGGLDPARVAALPGRPLVRAFWPQRALLARVSACVTHAGLNTVLDCVAHRVPMVAVPLAFEQPAIAARLAHHGVARVVPGRRATRAGIREALASVLGNAAYSAALRGLSAEMASAGGAARAADYLEGFLAARGVLRPAPRSAAGLS</sequence>
<dbReference type="PANTHER" id="PTHR48050:SF13">
    <property type="entry name" value="STEROL 3-BETA-GLUCOSYLTRANSFERASE UGT80A2"/>
    <property type="match status" value="1"/>
</dbReference>
<dbReference type="RefSeq" id="WP_140456300.1">
    <property type="nucleotide sequence ID" value="NZ_VFRP01000050.1"/>
</dbReference>
<keyword evidence="2" id="KW-1185">Reference proteome</keyword>
<comment type="caution">
    <text evidence="1">The sequence shown here is derived from an EMBL/GenBank/DDBJ whole genome shotgun (WGS) entry which is preliminary data.</text>
</comment>
<dbReference type="OrthoDB" id="139086at2"/>
<reference evidence="1 2" key="1">
    <citation type="submission" date="2019-06" db="EMBL/GenBank/DDBJ databases">
        <title>A novel bacterium of genus Amaricoccus, isolated from marine sediment.</title>
        <authorList>
            <person name="Huang H."/>
            <person name="Mo K."/>
            <person name="Hu Y."/>
        </authorList>
    </citation>
    <scope>NUCLEOTIDE SEQUENCE [LARGE SCALE GENOMIC DNA]</scope>
    <source>
        <strain evidence="1 2">HB172011</strain>
    </source>
</reference>
<dbReference type="GO" id="GO:0017000">
    <property type="term" value="P:antibiotic biosynthetic process"/>
    <property type="evidence" value="ECO:0007669"/>
    <property type="project" value="UniProtKB-ARBA"/>
</dbReference>
<dbReference type="InterPro" id="IPR050426">
    <property type="entry name" value="Glycosyltransferase_28"/>
</dbReference>
<dbReference type="Gene3D" id="3.40.50.2000">
    <property type="entry name" value="Glycogen Phosphorylase B"/>
    <property type="match status" value="2"/>
</dbReference>
<dbReference type="Pfam" id="PF00201">
    <property type="entry name" value="UDPGT"/>
    <property type="match status" value="1"/>
</dbReference>
<name>A0A501WH71_9RHOB</name>
<dbReference type="PANTHER" id="PTHR48050">
    <property type="entry name" value="STEROL 3-BETA-GLUCOSYLTRANSFERASE"/>
    <property type="match status" value="1"/>
</dbReference>
<dbReference type="Proteomes" id="UP000319255">
    <property type="component" value="Unassembled WGS sequence"/>
</dbReference>
<gene>
    <name evidence="1" type="ORF">FJM51_22195</name>
</gene>
<protein>
    <submittedName>
        <fullName evidence="1">Glycosyltransferase family 1 protein</fullName>
    </submittedName>
</protein>
<accession>A0A501WH71</accession>
<organism evidence="1 2">
    <name type="scientific">Amaricoccus solimangrovi</name>
    <dbReference type="NCBI Taxonomy" id="2589815"/>
    <lineage>
        <taxon>Bacteria</taxon>
        <taxon>Pseudomonadati</taxon>
        <taxon>Pseudomonadota</taxon>
        <taxon>Alphaproteobacteria</taxon>
        <taxon>Rhodobacterales</taxon>
        <taxon>Paracoccaceae</taxon>
        <taxon>Amaricoccus</taxon>
    </lineage>
</organism>
<evidence type="ECO:0000313" key="2">
    <source>
        <dbReference type="Proteomes" id="UP000319255"/>
    </source>
</evidence>
<proteinExistence type="predicted"/>
<dbReference type="SUPFAM" id="SSF53756">
    <property type="entry name" value="UDP-Glycosyltransferase/glycogen phosphorylase"/>
    <property type="match status" value="1"/>
</dbReference>
<dbReference type="CDD" id="cd03784">
    <property type="entry name" value="GT1_Gtf-like"/>
    <property type="match status" value="1"/>
</dbReference>
<dbReference type="GO" id="GO:0008194">
    <property type="term" value="F:UDP-glycosyltransferase activity"/>
    <property type="evidence" value="ECO:0007669"/>
    <property type="project" value="InterPro"/>
</dbReference>
<evidence type="ECO:0000313" key="1">
    <source>
        <dbReference type="EMBL" id="TPE46461.1"/>
    </source>
</evidence>